<evidence type="ECO:0000256" key="3">
    <source>
        <dbReference type="ARBA" id="ARBA00022574"/>
    </source>
</evidence>
<dbReference type="KEGG" id="ngr:NAEGRDRAFT_35079"/>
<protein>
    <submittedName>
        <fullName evidence="7">Predicted protein</fullName>
    </submittedName>
</protein>
<proteinExistence type="inferred from homology"/>
<dbReference type="FunCoup" id="D2V134">
    <property type="interactions" value="499"/>
</dbReference>
<keyword evidence="5" id="KW-0539">Nucleus</keyword>
<gene>
    <name evidence="7" type="ORF">NAEGRDRAFT_35079</name>
</gene>
<sequence>MQTPLNINVVKSLGLGKVYKGHSKEINGMDFFRDGKSLLCSSDDDNITWFDCTTLTPKSEPSKTIPSKKYGCSLVKFTHSEDACIHASNKEGLNDDIRYLNIHNGNFLRYFKGHTKKVVSLSMCPIDDGFASTSLDNTLRLWDLRKSSETHKCAFTGKPVTAYDPKGLVLAVTTPPGVIKLYDVRNLDSPFSTFALTFQETPDYSSMLFSPDGNYITVVSSDSISLIDAFNGKELFRKTNDEIRISQTGASFSPNSEFLFVGTEDGRLLTIETSSGKFCHSFTNTDFRHSGEVSACFNPQYCMLVSACQAVCFWVPSM</sequence>
<dbReference type="OrthoDB" id="27537at2759"/>
<feature type="repeat" description="WD" evidence="6">
    <location>
        <begin position="111"/>
        <end position="152"/>
    </location>
</feature>
<name>D2V134_NAEGR</name>
<evidence type="ECO:0000313" key="8">
    <source>
        <dbReference type="Proteomes" id="UP000006671"/>
    </source>
</evidence>
<evidence type="ECO:0000256" key="6">
    <source>
        <dbReference type="PROSITE-ProRule" id="PRU00221"/>
    </source>
</evidence>
<dbReference type="SMART" id="SM00320">
    <property type="entry name" value="WD40"/>
    <property type="match status" value="6"/>
</dbReference>
<keyword evidence="8" id="KW-1185">Reference proteome</keyword>
<dbReference type="eggNOG" id="KOG1446">
    <property type="taxonomic scope" value="Eukaryota"/>
</dbReference>
<keyword evidence="4" id="KW-0677">Repeat</keyword>
<dbReference type="InterPro" id="IPR001680">
    <property type="entry name" value="WD40_rpt"/>
</dbReference>
<dbReference type="PANTHER" id="PTHR19861:SF0">
    <property type="entry name" value="WD REPEAT-CONTAINING PROTEIN 82"/>
    <property type="match status" value="1"/>
</dbReference>
<dbReference type="RefSeq" id="XP_002682365.1">
    <property type="nucleotide sequence ID" value="XM_002682319.1"/>
</dbReference>
<accession>D2V134</accession>
<dbReference type="AlphaFoldDB" id="D2V134"/>
<dbReference type="STRING" id="5762.D2V134"/>
<dbReference type="InterPro" id="IPR015943">
    <property type="entry name" value="WD40/YVTN_repeat-like_dom_sf"/>
</dbReference>
<dbReference type="Gene3D" id="2.130.10.10">
    <property type="entry name" value="YVTN repeat-like/Quinoprotein amine dehydrogenase"/>
    <property type="match status" value="1"/>
</dbReference>
<dbReference type="GO" id="GO:0003682">
    <property type="term" value="F:chromatin binding"/>
    <property type="evidence" value="ECO:0007669"/>
    <property type="project" value="TreeGrafter"/>
</dbReference>
<evidence type="ECO:0000313" key="7">
    <source>
        <dbReference type="EMBL" id="EFC49621.1"/>
    </source>
</evidence>
<dbReference type="InterPro" id="IPR037867">
    <property type="entry name" value="Swd2/WDR82"/>
</dbReference>
<dbReference type="VEuPathDB" id="AmoebaDB:NAEGRDRAFT_35079"/>
<dbReference type="PROSITE" id="PS50082">
    <property type="entry name" value="WD_REPEATS_2"/>
    <property type="match status" value="1"/>
</dbReference>
<evidence type="ECO:0000256" key="1">
    <source>
        <dbReference type="ARBA" id="ARBA00004123"/>
    </source>
</evidence>
<evidence type="ECO:0000256" key="4">
    <source>
        <dbReference type="ARBA" id="ARBA00022737"/>
    </source>
</evidence>
<dbReference type="Pfam" id="PF00400">
    <property type="entry name" value="WD40"/>
    <property type="match status" value="2"/>
</dbReference>
<dbReference type="Proteomes" id="UP000006671">
    <property type="component" value="Unassembled WGS sequence"/>
</dbReference>
<dbReference type="GO" id="GO:0016070">
    <property type="term" value="P:RNA metabolic process"/>
    <property type="evidence" value="ECO:0007669"/>
    <property type="project" value="UniProtKB-ARBA"/>
</dbReference>
<evidence type="ECO:0000256" key="2">
    <source>
        <dbReference type="ARBA" id="ARBA00005616"/>
    </source>
</evidence>
<dbReference type="PROSITE" id="PS50294">
    <property type="entry name" value="WD_REPEATS_REGION"/>
    <property type="match status" value="1"/>
</dbReference>
<dbReference type="InParanoid" id="D2V134"/>
<evidence type="ECO:0000256" key="5">
    <source>
        <dbReference type="ARBA" id="ARBA00023242"/>
    </source>
</evidence>
<dbReference type="PANTHER" id="PTHR19861">
    <property type="entry name" value="WD40 REPEAT PROTEIN SWD2"/>
    <property type="match status" value="1"/>
</dbReference>
<keyword evidence="3 6" id="KW-0853">WD repeat</keyword>
<dbReference type="SUPFAM" id="SSF50978">
    <property type="entry name" value="WD40 repeat-like"/>
    <property type="match status" value="1"/>
</dbReference>
<organism evidence="8">
    <name type="scientific">Naegleria gruberi</name>
    <name type="common">Amoeba</name>
    <dbReference type="NCBI Taxonomy" id="5762"/>
    <lineage>
        <taxon>Eukaryota</taxon>
        <taxon>Discoba</taxon>
        <taxon>Heterolobosea</taxon>
        <taxon>Tetramitia</taxon>
        <taxon>Eutetramitia</taxon>
        <taxon>Vahlkampfiidae</taxon>
        <taxon>Naegleria</taxon>
    </lineage>
</organism>
<dbReference type="InterPro" id="IPR036322">
    <property type="entry name" value="WD40_repeat_dom_sf"/>
</dbReference>
<dbReference type="GeneID" id="8855505"/>
<dbReference type="OMA" id="KICVLNG"/>
<dbReference type="EMBL" id="GG738847">
    <property type="protein sequence ID" value="EFC49621.1"/>
    <property type="molecule type" value="Genomic_DNA"/>
</dbReference>
<comment type="similarity">
    <text evidence="2">Belongs to the WD repeat SWD2 family.</text>
</comment>
<dbReference type="GO" id="GO:0048188">
    <property type="term" value="C:Set1C/COMPASS complex"/>
    <property type="evidence" value="ECO:0007669"/>
    <property type="project" value="TreeGrafter"/>
</dbReference>
<comment type="subcellular location">
    <subcellularLocation>
        <location evidence="1">Nucleus</location>
    </subcellularLocation>
</comment>
<reference evidence="7 8" key="1">
    <citation type="journal article" date="2010" name="Cell">
        <title>The genome of Naegleria gruberi illuminates early eukaryotic versatility.</title>
        <authorList>
            <person name="Fritz-Laylin L.K."/>
            <person name="Prochnik S.E."/>
            <person name="Ginger M.L."/>
            <person name="Dacks J.B."/>
            <person name="Carpenter M.L."/>
            <person name="Field M.C."/>
            <person name="Kuo A."/>
            <person name="Paredez A."/>
            <person name="Chapman J."/>
            <person name="Pham J."/>
            <person name="Shu S."/>
            <person name="Neupane R."/>
            <person name="Cipriano M."/>
            <person name="Mancuso J."/>
            <person name="Tu H."/>
            <person name="Salamov A."/>
            <person name="Lindquist E."/>
            <person name="Shapiro H."/>
            <person name="Lucas S."/>
            <person name="Grigoriev I.V."/>
            <person name="Cande W.Z."/>
            <person name="Fulton C."/>
            <person name="Rokhsar D.S."/>
            <person name="Dawson S.C."/>
        </authorList>
    </citation>
    <scope>NUCLEOTIDE SEQUENCE [LARGE SCALE GENOMIC DNA]</scope>
    <source>
        <strain evidence="7 8">NEG-M</strain>
    </source>
</reference>